<evidence type="ECO:0000256" key="1">
    <source>
        <dbReference type="SAM" id="Phobius"/>
    </source>
</evidence>
<keyword evidence="3" id="KW-1185">Reference proteome</keyword>
<dbReference type="EMBL" id="LODT01000033">
    <property type="protein sequence ID" value="KYQ91875.1"/>
    <property type="molecule type" value="Genomic_DNA"/>
</dbReference>
<comment type="caution">
    <text evidence="2">The sequence shown here is derived from an EMBL/GenBank/DDBJ whole genome shotgun (WGS) entry which is preliminary data.</text>
</comment>
<dbReference type="AlphaFoldDB" id="A0A151ZD77"/>
<reference evidence="2 3" key="1">
    <citation type="submission" date="2015-12" db="EMBL/GenBank/DDBJ databases">
        <title>Dictyostelia acquired genes for synthesis and detection of signals that induce cell-type specialization by lateral gene transfer from prokaryotes.</title>
        <authorList>
            <person name="Gloeckner G."/>
            <person name="Schaap P."/>
        </authorList>
    </citation>
    <scope>NUCLEOTIDE SEQUENCE [LARGE SCALE GENOMIC DNA]</scope>
    <source>
        <strain evidence="2 3">TK</strain>
    </source>
</reference>
<evidence type="ECO:0000313" key="2">
    <source>
        <dbReference type="EMBL" id="KYQ91875.1"/>
    </source>
</evidence>
<protein>
    <submittedName>
        <fullName evidence="2">Uncharacterized protein</fullName>
    </submittedName>
</protein>
<dbReference type="InParanoid" id="A0A151ZD77"/>
<gene>
    <name evidence="2" type="ORF">DLAC_11682</name>
</gene>
<keyword evidence="1" id="KW-0472">Membrane</keyword>
<feature type="transmembrane region" description="Helical" evidence="1">
    <location>
        <begin position="27"/>
        <end position="49"/>
    </location>
</feature>
<sequence>MEPEVPNQFFFTNYVQKKLDHFINTSVQLLVLIVVVSNVIEDMLIVIGFKSKQIKQIKLGENDIVGINMGICSQLRL</sequence>
<dbReference type="Proteomes" id="UP000076078">
    <property type="component" value="Unassembled WGS sequence"/>
</dbReference>
<accession>A0A151ZD77</accession>
<evidence type="ECO:0000313" key="3">
    <source>
        <dbReference type="Proteomes" id="UP000076078"/>
    </source>
</evidence>
<proteinExistence type="predicted"/>
<organism evidence="2 3">
    <name type="scientific">Tieghemostelium lacteum</name>
    <name type="common">Slime mold</name>
    <name type="synonym">Dictyostelium lacteum</name>
    <dbReference type="NCBI Taxonomy" id="361077"/>
    <lineage>
        <taxon>Eukaryota</taxon>
        <taxon>Amoebozoa</taxon>
        <taxon>Evosea</taxon>
        <taxon>Eumycetozoa</taxon>
        <taxon>Dictyostelia</taxon>
        <taxon>Dictyosteliales</taxon>
        <taxon>Raperosteliaceae</taxon>
        <taxon>Tieghemostelium</taxon>
    </lineage>
</organism>
<keyword evidence="1" id="KW-0812">Transmembrane</keyword>
<name>A0A151ZD77_TIELA</name>
<keyword evidence="1" id="KW-1133">Transmembrane helix</keyword>